<proteinExistence type="predicted"/>
<dbReference type="Gene3D" id="3.40.30.10">
    <property type="entry name" value="Glutaredoxin"/>
    <property type="match status" value="1"/>
</dbReference>
<gene>
    <name evidence="5" type="ORF">PECAL_1P05330</name>
</gene>
<dbReference type="SUPFAM" id="SSF52833">
    <property type="entry name" value="Thioredoxin-like"/>
    <property type="match status" value="1"/>
</dbReference>
<comment type="caution">
    <text evidence="5">The sequence shown here is derived from an EMBL/GenBank/DDBJ whole genome shotgun (WGS) entry which is preliminary data.</text>
</comment>
<dbReference type="InterPro" id="IPR011767">
    <property type="entry name" value="GLR_AS"/>
</dbReference>
<evidence type="ECO:0000313" key="6">
    <source>
        <dbReference type="Proteomes" id="UP000789595"/>
    </source>
</evidence>
<dbReference type="GO" id="GO:0005737">
    <property type="term" value="C:cytoplasm"/>
    <property type="evidence" value="ECO:0007669"/>
    <property type="project" value="TreeGrafter"/>
</dbReference>
<dbReference type="Proteomes" id="UP000789595">
    <property type="component" value="Unassembled WGS sequence"/>
</dbReference>
<evidence type="ECO:0000313" key="5">
    <source>
        <dbReference type="EMBL" id="CAH0364180.1"/>
    </source>
</evidence>
<dbReference type="PANTHER" id="PTHR45694:SF18">
    <property type="entry name" value="GLUTAREDOXIN-1-RELATED"/>
    <property type="match status" value="1"/>
</dbReference>
<dbReference type="PRINTS" id="PR00160">
    <property type="entry name" value="GLUTAREDOXIN"/>
</dbReference>
<dbReference type="OrthoDB" id="418495at2759"/>
<keyword evidence="1" id="KW-1015">Disulfide bond</keyword>
<keyword evidence="6" id="KW-1185">Reference proteome</keyword>
<dbReference type="Pfam" id="PF00462">
    <property type="entry name" value="Glutaredoxin"/>
    <property type="match status" value="1"/>
</dbReference>
<evidence type="ECO:0000256" key="1">
    <source>
        <dbReference type="ARBA" id="ARBA00023157"/>
    </source>
</evidence>
<dbReference type="PROSITE" id="PS00195">
    <property type="entry name" value="GLUTAREDOXIN_1"/>
    <property type="match status" value="1"/>
</dbReference>
<protein>
    <recommendedName>
        <fullName evidence="4">Glutaredoxin domain-containing protein</fullName>
    </recommendedName>
</protein>
<sequence>MRHLLVCCCLARTTSVVFETTRTLAVRPSAAKQLWLSETWKRGRYGLPLPPPINLDGNERLVVPPGLREGIVDNSDDAIAYQVMNPGWLSLYPVHRHRGRVRFDTAQNATRMTWTVDYEPFDDGFAEGWTAFLTKFIVSSAADELAKIASGEDQIPSPVERFVVRRLLDWFRDSDLVEKEHAKHVASPTVSHLLKGTPLVEAADDSKLVFASSYLGRLVARVVKEEGEYLSEWKVAKIVEAAGPTFDAAAAREDLRAEAARADVVVFSFTDCPWCVAAKRLLAAYDSVLDIDLEPLGPRGKTLRAAIALETGRTSMPAVYVRGEAIGGYTDGRPGLLALHRTGELQQRLGV</sequence>
<name>A0A8J2WSW7_9STRA</name>
<dbReference type="GO" id="GO:0015038">
    <property type="term" value="F:glutathione disulfide oxidoreductase activity"/>
    <property type="evidence" value="ECO:0007669"/>
    <property type="project" value="TreeGrafter"/>
</dbReference>
<evidence type="ECO:0000256" key="2">
    <source>
        <dbReference type="ARBA" id="ARBA00023284"/>
    </source>
</evidence>
<dbReference type="InterPro" id="IPR002109">
    <property type="entry name" value="Glutaredoxin"/>
</dbReference>
<feature type="signal peptide" evidence="3">
    <location>
        <begin position="1"/>
        <end position="15"/>
    </location>
</feature>
<feature type="chain" id="PRO_5035297177" description="Glutaredoxin domain-containing protein" evidence="3">
    <location>
        <begin position="16"/>
        <end position="351"/>
    </location>
</feature>
<dbReference type="PANTHER" id="PTHR45694">
    <property type="entry name" value="GLUTAREDOXIN 2"/>
    <property type="match status" value="1"/>
</dbReference>
<dbReference type="EMBL" id="CAKKNE010000001">
    <property type="protein sequence ID" value="CAH0364180.1"/>
    <property type="molecule type" value="Genomic_DNA"/>
</dbReference>
<organism evidence="5 6">
    <name type="scientific">Pelagomonas calceolata</name>
    <dbReference type="NCBI Taxonomy" id="35677"/>
    <lineage>
        <taxon>Eukaryota</taxon>
        <taxon>Sar</taxon>
        <taxon>Stramenopiles</taxon>
        <taxon>Ochrophyta</taxon>
        <taxon>Pelagophyceae</taxon>
        <taxon>Pelagomonadales</taxon>
        <taxon>Pelagomonadaceae</taxon>
        <taxon>Pelagomonas</taxon>
    </lineage>
</organism>
<dbReference type="AlphaFoldDB" id="A0A8J2WSW7"/>
<reference evidence="5" key="1">
    <citation type="submission" date="2021-11" db="EMBL/GenBank/DDBJ databases">
        <authorList>
            <consortium name="Genoscope - CEA"/>
            <person name="William W."/>
        </authorList>
    </citation>
    <scope>NUCLEOTIDE SEQUENCE</scope>
</reference>
<dbReference type="InterPro" id="IPR036249">
    <property type="entry name" value="Thioredoxin-like_sf"/>
</dbReference>
<keyword evidence="3" id="KW-0732">Signal</keyword>
<evidence type="ECO:0000256" key="3">
    <source>
        <dbReference type="SAM" id="SignalP"/>
    </source>
</evidence>
<dbReference type="InterPro" id="IPR014025">
    <property type="entry name" value="Glutaredoxin_subgr"/>
</dbReference>
<evidence type="ECO:0000259" key="4">
    <source>
        <dbReference type="Pfam" id="PF00462"/>
    </source>
</evidence>
<accession>A0A8J2WSW7</accession>
<keyword evidence="2" id="KW-0676">Redox-active center</keyword>
<feature type="domain" description="Glutaredoxin" evidence="4">
    <location>
        <begin position="264"/>
        <end position="326"/>
    </location>
</feature>
<dbReference type="PROSITE" id="PS51354">
    <property type="entry name" value="GLUTAREDOXIN_2"/>
    <property type="match status" value="1"/>
</dbReference>
<dbReference type="GO" id="GO:0034599">
    <property type="term" value="P:cellular response to oxidative stress"/>
    <property type="evidence" value="ECO:0007669"/>
    <property type="project" value="TreeGrafter"/>
</dbReference>